<dbReference type="PANTHER" id="PTHR43320">
    <property type="entry name" value="SUGAR KINASE"/>
    <property type="match status" value="1"/>
</dbReference>
<dbReference type="Pfam" id="PF00294">
    <property type="entry name" value="PfkB"/>
    <property type="match status" value="1"/>
</dbReference>
<dbReference type="GO" id="GO:0016301">
    <property type="term" value="F:kinase activity"/>
    <property type="evidence" value="ECO:0007669"/>
    <property type="project" value="UniProtKB-KW"/>
</dbReference>
<name>W7QG26_9ALTE</name>
<comment type="similarity">
    <text evidence="1">Belongs to the carbohydrate kinase PfkB family.</text>
</comment>
<sequence>MAKYNVYGLGNALVDLEFEVTDEFLARQNIEKGLMTLLDEQAHQVLLDKLNQEFSLLKRAGGGSAANSLVGLCQFGGSAFLSCKVGDDESGQFYGENLQQAGVSIRVSELDLHGQTGKCMVMVTDDAERTMNTFLGITADFSEKELFIEELAEAEYLYIEGYLVTSDNARQAILKAKSQAKTNGNKIAMTFSDPAMVKYFKEGIDELLGSDPIDLLFCNEEEALTFADTDNLADAAKVLLTRAKQVAVTRGADGASVFTAEGEVKVAAPQVKPVDTNGAGDMFAGAFLYAICNGWDTAKAAQFACAAASEVVQSFGPRISKEQQQTLLTQYQG</sequence>
<dbReference type="InterPro" id="IPR002173">
    <property type="entry name" value="Carboh/pur_kinase_PfkB_CS"/>
</dbReference>
<evidence type="ECO:0000259" key="4">
    <source>
        <dbReference type="Pfam" id="PF00294"/>
    </source>
</evidence>
<evidence type="ECO:0000256" key="3">
    <source>
        <dbReference type="ARBA" id="ARBA00022777"/>
    </source>
</evidence>
<dbReference type="PANTHER" id="PTHR43320:SF3">
    <property type="entry name" value="CARBOHYDRATE KINASE PFKB DOMAIN-CONTAINING PROTEIN"/>
    <property type="match status" value="1"/>
</dbReference>
<accession>W7QG26</accession>
<dbReference type="STRING" id="1328313.DS2_01823"/>
<dbReference type="Gene3D" id="3.40.1190.20">
    <property type="match status" value="1"/>
</dbReference>
<dbReference type="Proteomes" id="UP000019276">
    <property type="component" value="Unassembled WGS sequence"/>
</dbReference>
<evidence type="ECO:0000313" key="6">
    <source>
        <dbReference type="Proteomes" id="UP000019276"/>
    </source>
</evidence>
<protein>
    <submittedName>
        <fullName evidence="5">Putative Pfk family kinase</fullName>
    </submittedName>
</protein>
<evidence type="ECO:0000313" key="5">
    <source>
        <dbReference type="EMBL" id="EWH11884.1"/>
    </source>
</evidence>
<gene>
    <name evidence="5" type="ORF">DS2_01823</name>
</gene>
<dbReference type="CDD" id="cd01168">
    <property type="entry name" value="adenosine_kinase"/>
    <property type="match status" value="1"/>
</dbReference>
<dbReference type="PATRIC" id="fig|1328313.3.peg.378"/>
<dbReference type="InterPro" id="IPR029056">
    <property type="entry name" value="Ribokinase-like"/>
</dbReference>
<keyword evidence="3 5" id="KW-0418">Kinase</keyword>
<comment type="caution">
    <text evidence="5">The sequence shown here is derived from an EMBL/GenBank/DDBJ whole genome shotgun (WGS) entry which is preliminary data.</text>
</comment>
<dbReference type="Gene3D" id="3.30.1110.10">
    <property type="match status" value="1"/>
</dbReference>
<evidence type="ECO:0000256" key="1">
    <source>
        <dbReference type="ARBA" id="ARBA00010688"/>
    </source>
</evidence>
<organism evidence="5 6">
    <name type="scientific">Catenovulum agarivorans DS-2</name>
    <dbReference type="NCBI Taxonomy" id="1328313"/>
    <lineage>
        <taxon>Bacteria</taxon>
        <taxon>Pseudomonadati</taxon>
        <taxon>Pseudomonadota</taxon>
        <taxon>Gammaproteobacteria</taxon>
        <taxon>Alteromonadales</taxon>
        <taxon>Alteromonadaceae</taxon>
        <taxon>Catenovulum</taxon>
    </lineage>
</organism>
<dbReference type="AlphaFoldDB" id="W7QG26"/>
<keyword evidence="6" id="KW-1185">Reference proteome</keyword>
<dbReference type="OrthoDB" id="9813569at2"/>
<dbReference type="EMBL" id="ARZY01000002">
    <property type="protein sequence ID" value="EWH11884.1"/>
    <property type="molecule type" value="Genomic_DNA"/>
</dbReference>
<dbReference type="eggNOG" id="COG0524">
    <property type="taxonomic scope" value="Bacteria"/>
</dbReference>
<dbReference type="RefSeq" id="WP_035012913.1">
    <property type="nucleotide sequence ID" value="NZ_ARZY01000002.1"/>
</dbReference>
<evidence type="ECO:0000256" key="2">
    <source>
        <dbReference type="ARBA" id="ARBA00022679"/>
    </source>
</evidence>
<dbReference type="PROSITE" id="PS00584">
    <property type="entry name" value="PFKB_KINASES_2"/>
    <property type="match status" value="1"/>
</dbReference>
<dbReference type="InterPro" id="IPR011611">
    <property type="entry name" value="PfkB_dom"/>
</dbReference>
<feature type="domain" description="Carbohydrate kinase PfkB" evidence="4">
    <location>
        <begin position="50"/>
        <end position="322"/>
    </location>
</feature>
<keyword evidence="2" id="KW-0808">Transferase</keyword>
<dbReference type="InterPro" id="IPR052700">
    <property type="entry name" value="Carb_kinase_PfkB-like"/>
</dbReference>
<reference evidence="5 6" key="1">
    <citation type="journal article" date="2014" name="Genome Announc.">
        <title>Draft Genome Sequence of the Agar-Degrading Bacterium Catenovulum sp. Strain DS-2, Isolated from Intestines of Haliotis diversicolor.</title>
        <authorList>
            <person name="Shan D."/>
            <person name="Li X."/>
            <person name="Gu Z."/>
            <person name="Wei G."/>
            <person name="Gao Z."/>
            <person name="Shao Z."/>
        </authorList>
    </citation>
    <scope>NUCLEOTIDE SEQUENCE [LARGE SCALE GENOMIC DNA]</scope>
    <source>
        <strain evidence="5 6">DS-2</strain>
    </source>
</reference>
<dbReference type="SUPFAM" id="SSF53613">
    <property type="entry name" value="Ribokinase-like"/>
    <property type="match status" value="1"/>
</dbReference>
<proteinExistence type="inferred from homology"/>